<name>R7S8I1_TRAVS</name>
<protein>
    <submittedName>
        <fullName evidence="1">Uncharacterized protein</fullName>
    </submittedName>
</protein>
<dbReference type="RefSeq" id="XP_008045013.1">
    <property type="nucleotide sequence ID" value="XM_008046822.1"/>
</dbReference>
<accession>R7S8I1</accession>
<dbReference type="EMBL" id="JH711797">
    <property type="protein sequence ID" value="EIW51967.1"/>
    <property type="molecule type" value="Genomic_DNA"/>
</dbReference>
<sequence>MTYPNEVVSIVPLMKFAASHASRRIYNRHCMSGSEFCATFSNCDVREGVDGSVSTYLTNALQEA</sequence>
<gene>
    <name evidence="1" type="ORF">TRAVEDRAFT_32168</name>
</gene>
<proteinExistence type="predicted"/>
<evidence type="ECO:0000313" key="2">
    <source>
        <dbReference type="Proteomes" id="UP000054317"/>
    </source>
</evidence>
<organism evidence="1 2">
    <name type="scientific">Trametes versicolor (strain FP-101664)</name>
    <name type="common">White-rot fungus</name>
    <name type="synonym">Coriolus versicolor</name>
    <dbReference type="NCBI Taxonomy" id="717944"/>
    <lineage>
        <taxon>Eukaryota</taxon>
        <taxon>Fungi</taxon>
        <taxon>Dikarya</taxon>
        <taxon>Basidiomycota</taxon>
        <taxon>Agaricomycotina</taxon>
        <taxon>Agaricomycetes</taxon>
        <taxon>Polyporales</taxon>
        <taxon>Polyporaceae</taxon>
        <taxon>Trametes</taxon>
    </lineage>
</organism>
<keyword evidence="2" id="KW-1185">Reference proteome</keyword>
<reference evidence="2" key="1">
    <citation type="journal article" date="2012" name="Science">
        <title>The Paleozoic origin of enzymatic lignin decomposition reconstructed from 31 fungal genomes.</title>
        <authorList>
            <person name="Floudas D."/>
            <person name="Binder M."/>
            <person name="Riley R."/>
            <person name="Barry K."/>
            <person name="Blanchette R.A."/>
            <person name="Henrissat B."/>
            <person name="Martinez A.T."/>
            <person name="Otillar R."/>
            <person name="Spatafora J.W."/>
            <person name="Yadav J.S."/>
            <person name="Aerts A."/>
            <person name="Benoit I."/>
            <person name="Boyd A."/>
            <person name="Carlson A."/>
            <person name="Copeland A."/>
            <person name="Coutinho P.M."/>
            <person name="de Vries R.P."/>
            <person name="Ferreira P."/>
            <person name="Findley K."/>
            <person name="Foster B."/>
            <person name="Gaskell J."/>
            <person name="Glotzer D."/>
            <person name="Gorecki P."/>
            <person name="Heitman J."/>
            <person name="Hesse C."/>
            <person name="Hori C."/>
            <person name="Igarashi K."/>
            <person name="Jurgens J.A."/>
            <person name="Kallen N."/>
            <person name="Kersten P."/>
            <person name="Kohler A."/>
            <person name="Kuees U."/>
            <person name="Kumar T.K.A."/>
            <person name="Kuo A."/>
            <person name="LaButti K."/>
            <person name="Larrondo L.F."/>
            <person name="Lindquist E."/>
            <person name="Ling A."/>
            <person name="Lombard V."/>
            <person name="Lucas S."/>
            <person name="Lundell T."/>
            <person name="Martin R."/>
            <person name="McLaughlin D.J."/>
            <person name="Morgenstern I."/>
            <person name="Morin E."/>
            <person name="Murat C."/>
            <person name="Nagy L.G."/>
            <person name="Nolan M."/>
            <person name="Ohm R.A."/>
            <person name="Patyshakuliyeva A."/>
            <person name="Rokas A."/>
            <person name="Ruiz-Duenas F.J."/>
            <person name="Sabat G."/>
            <person name="Salamov A."/>
            <person name="Samejima M."/>
            <person name="Schmutz J."/>
            <person name="Slot J.C."/>
            <person name="St John F."/>
            <person name="Stenlid J."/>
            <person name="Sun H."/>
            <person name="Sun S."/>
            <person name="Syed K."/>
            <person name="Tsang A."/>
            <person name="Wiebenga A."/>
            <person name="Young D."/>
            <person name="Pisabarro A."/>
            <person name="Eastwood D.C."/>
            <person name="Martin F."/>
            <person name="Cullen D."/>
            <person name="Grigoriev I.V."/>
            <person name="Hibbett D.S."/>
        </authorList>
    </citation>
    <scope>NUCLEOTIDE SEQUENCE [LARGE SCALE GENOMIC DNA]</scope>
    <source>
        <strain evidence="2">FP-101664</strain>
    </source>
</reference>
<dbReference type="Proteomes" id="UP000054317">
    <property type="component" value="Unassembled WGS sequence"/>
</dbReference>
<evidence type="ECO:0000313" key="1">
    <source>
        <dbReference type="EMBL" id="EIW51967.1"/>
    </source>
</evidence>
<dbReference type="KEGG" id="tvs:TRAVEDRAFT_32168"/>
<dbReference type="AlphaFoldDB" id="R7S8I1"/>
<dbReference type="GeneID" id="19413661"/>